<comment type="caution">
    <text evidence="2">The sequence shown here is derived from an EMBL/GenBank/DDBJ whole genome shotgun (WGS) entry which is preliminary data.</text>
</comment>
<dbReference type="RefSeq" id="XP_043168809.1">
    <property type="nucleotide sequence ID" value="XM_043312874.1"/>
</dbReference>
<proteinExistence type="predicted"/>
<evidence type="ECO:0000313" key="2">
    <source>
        <dbReference type="EMBL" id="CAG5158789.1"/>
    </source>
</evidence>
<dbReference type="OrthoDB" id="10515326at2759"/>
<organism evidence="2 3">
    <name type="scientific">Alternaria atra</name>
    <dbReference type="NCBI Taxonomy" id="119953"/>
    <lineage>
        <taxon>Eukaryota</taxon>
        <taxon>Fungi</taxon>
        <taxon>Dikarya</taxon>
        <taxon>Ascomycota</taxon>
        <taxon>Pezizomycotina</taxon>
        <taxon>Dothideomycetes</taxon>
        <taxon>Pleosporomycetidae</taxon>
        <taxon>Pleosporales</taxon>
        <taxon>Pleosporineae</taxon>
        <taxon>Pleosporaceae</taxon>
        <taxon>Alternaria</taxon>
        <taxon>Alternaria sect. Ulocladioides</taxon>
    </lineage>
</organism>
<feature type="compositionally biased region" description="Pro residues" evidence="1">
    <location>
        <begin position="1"/>
        <end position="10"/>
    </location>
</feature>
<dbReference type="Proteomes" id="UP000676310">
    <property type="component" value="Unassembled WGS sequence"/>
</dbReference>
<keyword evidence="3" id="KW-1185">Reference proteome</keyword>
<evidence type="ECO:0000256" key="1">
    <source>
        <dbReference type="SAM" id="MobiDB-lite"/>
    </source>
</evidence>
<gene>
    <name evidence="2" type="ORF">ALTATR162_LOCUS5255</name>
</gene>
<name>A0A8J2HZU7_9PLEO</name>
<dbReference type="GeneID" id="67017013"/>
<reference evidence="2" key="1">
    <citation type="submission" date="2021-05" db="EMBL/GenBank/DDBJ databases">
        <authorList>
            <person name="Stam R."/>
        </authorList>
    </citation>
    <scope>NUCLEOTIDE SEQUENCE</scope>
    <source>
        <strain evidence="2">CS162</strain>
    </source>
</reference>
<accession>A0A8J2HZU7</accession>
<feature type="compositionally biased region" description="Polar residues" evidence="1">
    <location>
        <begin position="31"/>
        <end position="61"/>
    </location>
</feature>
<dbReference type="AlphaFoldDB" id="A0A8J2HZU7"/>
<protein>
    <submittedName>
        <fullName evidence="2">Uncharacterized protein</fullName>
    </submittedName>
</protein>
<feature type="region of interest" description="Disordered" evidence="1">
    <location>
        <begin position="1"/>
        <end position="87"/>
    </location>
</feature>
<evidence type="ECO:0000313" key="3">
    <source>
        <dbReference type="Proteomes" id="UP000676310"/>
    </source>
</evidence>
<sequence length="121" mass="13075">MGNFDPPPSYTPTAAPAEYAVSAEPGHHEQQGSGLQKLTISNDVHNKTSGGNRPGGHSQTLKGPHGPEADSRTSTSEVGWVSKNMTAKRRLSKVLQLGSPVNSHSKLKLWMHDHNNAMIWD</sequence>
<feature type="compositionally biased region" description="Low complexity" evidence="1">
    <location>
        <begin position="11"/>
        <end position="20"/>
    </location>
</feature>
<dbReference type="EMBL" id="CAJRGZ010000019">
    <property type="protein sequence ID" value="CAG5158789.1"/>
    <property type="molecule type" value="Genomic_DNA"/>
</dbReference>